<dbReference type="Gene3D" id="2.60.120.10">
    <property type="entry name" value="Jelly Rolls"/>
    <property type="match status" value="1"/>
</dbReference>
<dbReference type="GO" id="GO:0043565">
    <property type="term" value="F:sequence-specific DNA binding"/>
    <property type="evidence" value="ECO:0007669"/>
    <property type="project" value="InterPro"/>
</dbReference>
<dbReference type="PROSITE" id="PS01124">
    <property type="entry name" value="HTH_ARAC_FAMILY_2"/>
    <property type="match status" value="1"/>
</dbReference>
<feature type="domain" description="HTH araC/xylS-type" evidence="5">
    <location>
        <begin position="147"/>
        <end position="242"/>
    </location>
</feature>
<dbReference type="PANTHER" id="PTHR11019:SF199">
    <property type="entry name" value="HTH-TYPE TRANSCRIPTIONAL REGULATOR NIMR"/>
    <property type="match status" value="1"/>
</dbReference>
<dbReference type="PANTHER" id="PTHR11019">
    <property type="entry name" value="HTH-TYPE TRANSCRIPTIONAL REGULATOR NIMR"/>
    <property type="match status" value="1"/>
</dbReference>
<organism evidence="6 7">
    <name type="scientific">Croceibacterium salegens</name>
    <dbReference type="NCBI Taxonomy" id="1737568"/>
    <lineage>
        <taxon>Bacteria</taxon>
        <taxon>Pseudomonadati</taxon>
        <taxon>Pseudomonadota</taxon>
        <taxon>Alphaproteobacteria</taxon>
        <taxon>Sphingomonadales</taxon>
        <taxon>Erythrobacteraceae</taxon>
        <taxon>Croceibacterium</taxon>
    </lineage>
</organism>
<dbReference type="InterPro" id="IPR014710">
    <property type="entry name" value="RmlC-like_jellyroll"/>
</dbReference>
<evidence type="ECO:0000313" key="6">
    <source>
        <dbReference type="EMBL" id="MXO59461.1"/>
    </source>
</evidence>
<dbReference type="InterPro" id="IPR009057">
    <property type="entry name" value="Homeodomain-like_sf"/>
</dbReference>
<dbReference type="InterPro" id="IPR003313">
    <property type="entry name" value="AraC-bd"/>
</dbReference>
<evidence type="ECO:0000256" key="3">
    <source>
        <dbReference type="ARBA" id="ARBA00023125"/>
    </source>
</evidence>
<dbReference type="EMBL" id="WTYM01000035">
    <property type="protein sequence ID" value="MXO59461.1"/>
    <property type="molecule type" value="Genomic_DNA"/>
</dbReference>
<dbReference type="RefSeq" id="WP_159793922.1">
    <property type="nucleotide sequence ID" value="NZ_WTYM01000035.1"/>
</dbReference>
<dbReference type="GO" id="GO:0003700">
    <property type="term" value="F:DNA-binding transcription factor activity"/>
    <property type="evidence" value="ECO:0007669"/>
    <property type="project" value="InterPro"/>
</dbReference>
<dbReference type="OrthoDB" id="9804543at2"/>
<dbReference type="InterPro" id="IPR018060">
    <property type="entry name" value="HTH_AraC"/>
</dbReference>
<evidence type="ECO:0000313" key="7">
    <source>
        <dbReference type="Proteomes" id="UP000433652"/>
    </source>
</evidence>
<evidence type="ECO:0000259" key="5">
    <source>
        <dbReference type="PROSITE" id="PS01124"/>
    </source>
</evidence>
<dbReference type="FunFam" id="1.10.10.60:FF:000132">
    <property type="entry name" value="AraC family transcriptional regulator"/>
    <property type="match status" value="1"/>
</dbReference>
<reference evidence="6 7" key="1">
    <citation type="submission" date="2019-12" db="EMBL/GenBank/DDBJ databases">
        <title>Genomic-based taxomic classification of the family Erythrobacteraceae.</title>
        <authorList>
            <person name="Xu L."/>
        </authorList>
    </citation>
    <scope>NUCLEOTIDE SEQUENCE [LARGE SCALE GENOMIC DNA]</scope>
    <source>
        <strain evidence="6 7">MCCC 1K01500</strain>
    </source>
</reference>
<dbReference type="InterPro" id="IPR011051">
    <property type="entry name" value="RmlC_Cupin_sf"/>
</dbReference>
<dbReference type="CDD" id="cd06124">
    <property type="entry name" value="cupin_NimR-like_N"/>
    <property type="match status" value="1"/>
</dbReference>
<dbReference type="AlphaFoldDB" id="A0A6I4SU45"/>
<keyword evidence="2" id="KW-0805">Transcription regulation</keyword>
<dbReference type="SUPFAM" id="SSF51182">
    <property type="entry name" value="RmlC-like cupins"/>
    <property type="match status" value="1"/>
</dbReference>
<keyword evidence="7" id="KW-1185">Reference proteome</keyword>
<sequence>MDIAIRCLAATYYGGFHIAPHRHHWGQLIYAGSGVMRVRAGGMFWIVPPARAVWVPVGAEHEIHGLGDFAMRTLYFPQEMVSDLPGECCALDVTPLLRELVLDLVERAPVAWEDKAGMRLAQVAIDRIAEARTLPLQLPMPSDPRAVRLATILRDDPASPASLSELARAAGASARTIQRLFLSETGMPFAQWRQRLRLLHGATELGAGRSVTEAGLAAGYAGTSAFIAAFRKHFGFTPSQLG</sequence>
<comment type="caution">
    <text evidence="6">The sequence shown here is derived from an EMBL/GenBank/DDBJ whole genome shotgun (WGS) entry which is preliminary data.</text>
</comment>
<keyword evidence="1" id="KW-0678">Repressor</keyword>
<dbReference type="Proteomes" id="UP000433652">
    <property type="component" value="Unassembled WGS sequence"/>
</dbReference>
<dbReference type="PROSITE" id="PS00041">
    <property type="entry name" value="HTH_ARAC_FAMILY_1"/>
    <property type="match status" value="1"/>
</dbReference>
<keyword evidence="3" id="KW-0238">DNA-binding</keyword>
<dbReference type="Gene3D" id="1.10.10.60">
    <property type="entry name" value="Homeodomain-like"/>
    <property type="match status" value="1"/>
</dbReference>
<evidence type="ECO:0000256" key="1">
    <source>
        <dbReference type="ARBA" id="ARBA00022491"/>
    </source>
</evidence>
<dbReference type="Pfam" id="PF02311">
    <property type="entry name" value="AraC_binding"/>
    <property type="match status" value="1"/>
</dbReference>
<dbReference type="SUPFAM" id="SSF46689">
    <property type="entry name" value="Homeodomain-like"/>
    <property type="match status" value="1"/>
</dbReference>
<keyword evidence="4" id="KW-0804">Transcription</keyword>
<proteinExistence type="predicted"/>
<evidence type="ECO:0000256" key="4">
    <source>
        <dbReference type="ARBA" id="ARBA00023163"/>
    </source>
</evidence>
<protein>
    <submittedName>
        <fullName evidence="6">Helix-turn-helix domain-containing protein</fullName>
    </submittedName>
</protein>
<name>A0A6I4SU45_9SPHN</name>
<dbReference type="InterPro" id="IPR018062">
    <property type="entry name" value="HTH_AraC-typ_CS"/>
</dbReference>
<dbReference type="SMART" id="SM00342">
    <property type="entry name" value="HTH_ARAC"/>
    <property type="match status" value="1"/>
</dbReference>
<accession>A0A6I4SU45</accession>
<gene>
    <name evidence="6" type="ORF">GRI89_07890</name>
</gene>
<dbReference type="Pfam" id="PF12833">
    <property type="entry name" value="HTH_18"/>
    <property type="match status" value="1"/>
</dbReference>
<evidence type="ECO:0000256" key="2">
    <source>
        <dbReference type="ARBA" id="ARBA00023015"/>
    </source>
</evidence>